<dbReference type="GO" id="GO:0016780">
    <property type="term" value="F:phosphotransferase activity, for other substituted phosphate groups"/>
    <property type="evidence" value="ECO:0007669"/>
    <property type="project" value="InterPro"/>
</dbReference>
<feature type="binding site" evidence="7">
    <location>
        <position position="101"/>
    </location>
    <ligand>
        <name>Mg(2+)</name>
        <dbReference type="ChEBI" id="CHEBI:18420"/>
    </ligand>
</feature>
<feature type="transmembrane region" description="Helical" evidence="8">
    <location>
        <begin position="20"/>
        <end position="37"/>
    </location>
</feature>
<dbReference type="CDD" id="cd06853">
    <property type="entry name" value="GT_WecA_like"/>
    <property type="match status" value="1"/>
</dbReference>
<gene>
    <name evidence="9" type="ORF">SAMN05443432_11246</name>
</gene>
<dbReference type="GO" id="GO:0071555">
    <property type="term" value="P:cell wall organization"/>
    <property type="evidence" value="ECO:0007669"/>
    <property type="project" value="TreeGrafter"/>
</dbReference>
<sequence>MFGALVFSILFVPEPYANRYALFLTATSVLFLVGLLEDLGFGIQPKLRLLAAILSSLMVILLLEVWLVRSGVAWFDPYMAYWPVGVALTVFVTVGVANGFNLIDGVNGLAAVAAMACAVALALIAAQAGYTAMVRFALMLAFAVFGFVLVNFPLGKIFLGDAGAYTLGFVLSWFGVSILWHFPVVSPWAILLTVFWPVADTSLAIYRRVRHRSIAFLPDRLHVHQLVMRALEIYALGRGRRQLANPLTTVILAPFVISPPLTGAWLWNDNSAAGIVVLLYAVGFFGCYVLTFPVLRRMPRRRQ</sequence>
<evidence type="ECO:0000256" key="3">
    <source>
        <dbReference type="ARBA" id="ARBA00022679"/>
    </source>
</evidence>
<evidence type="ECO:0000256" key="4">
    <source>
        <dbReference type="ARBA" id="ARBA00022692"/>
    </source>
</evidence>
<feature type="transmembrane region" description="Helical" evidence="8">
    <location>
        <begin position="80"/>
        <end position="100"/>
    </location>
</feature>
<evidence type="ECO:0000313" key="9">
    <source>
        <dbReference type="EMBL" id="SHM69718.1"/>
    </source>
</evidence>
<dbReference type="PANTHER" id="PTHR22926">
    <property type="entry name" value="PHOSPHO-N-ACETYLMURAMOYL-PENTAPEPTIDE-TRANSFERASE"/>
    <property type="match status" value="1"/>
</dbReference>
<evidence type="ECO:0000256" key="8">
    <source>
        <dbReference type="SAM" id="Phobius"/>
    </source>
</evidence>
<evidence type="ECO:0000256" key="1">
    <source>
        <dbReference type="ARBA" id="ARBA00004651"/>
    </source>
</evidence>
<dbReference type="GO" id="GO:0046872">
    <property type="term" value="F:metal ion binding"/>
    <property type="evidence" value="ECO:0007669"/>
    <property type="project" value="UniProtKB-KW"/>
</dbReference>
<keyword evidence="7" id="KW-0479">Metal-binding</keyword>
<feature type="transmembrane region" description="Helical" evidence="8">
    <location>
        <begin position="49"/>
        <end position="68"/>
    </location>
</feature>
<feature type="binding site" evidence="7">
    <location>
        <position position="161"/>
    </location>
    <ligand>
        <name>Mg(2+)</name>
        <dbReference type="ChEBI" id="CHEBI:18420"/>
    </ligand>
</feature>
<dbReference type="EMBL" id="FRCB01000012">
    <property type="protein sequence ID" value="SHM69718.1"/>
    <property type="molecule type" value="Genomic_DNA"/>
</dbReference>
<feature type="transmembrane region" description="Helical" evidence="8">
    <location>
        <begin position="107"/>
        <end position="126"/>
    </location>
</feature>
<feature type="transmembrane region" description="Helical" evidence="8">
    <location>
        <begin position="132"/>
        <end position="152"/>
    </location>
</feature>
<dbReference type="GO" id="GO:0005886">
    <property type="term" value="C:plasma membrane"/>
    <property type="evidence" value="ECO:0007669"/>
    <property type="project" value="UniProtKB-SubCell"/>
</dbReference>
<feature type="transmembrane region" description="Helical" evidence="8">
    <location>
        <begin position="164"/>
        <end position="182"/>
    </location>
</feature>
<accession>A0A1M7KW02</accession>
<evidence type="ECO:0000256" key="6">
    <source>
        <dbReference type="ARBA" id="ARBA00023136"/>
    </source>
</evidence>
<evidence type="ECO:0000256" key="7">
    <source>
        <dbReference type="PIRSR" id="PIRSR600715-1"/>
    </source>
</evidence>
<keyword evidence="6 8" id="KW-0472">Membrane</keyword>
<keyword evidence="5 8" id="KW-1133">Transmembrane helix</keyword>
<keyword evidence="10" id="KW-1185">Reference proteome</keyword>
<evidence type="ECO:0000313" key="10">
    <source>
        <dbReference type="Proteomes" id="UP000322545"/>
    </source>
</evidence>
<dbReference type="Proteomes" id="UP000322545">
    <property type="component" value="Unassembled WGS sequence"/>
</dbReference>
<dbReference type="GO" id="GO:0009103">
    <property type="term" value="P:lipopolysaccharide biosynthetic process"/>
    <property type="evidence" value="ECO:0007669"/>
    <property type="project" value="TreeGrafter"/>
</dbReference>
<proteinExistence type="predicted"/>
<keyword evidence="4 8" id="KW-0812">Transmembrane</keyword>
<evidence type="ECO:0000256" key="5">
    <source>
        <dbReference type="ARBA" id="ARBA00022989"/>
    </source>
</evidence>
<protein>
    <submittedName>
        <fullName evidence="9">UDP-N-acetylmuramyl pentapeptide phosphotransferase/UDP-N-acetylglucosamine-1-phosphate transferase</fullName>
    </submittedName>
</protein>
<keyword evidence="7" id="KW-0460">Magnesium</keyword>
<keyword evidence="3 9" id="KW-0808">Transferase</keyword>
<comment type="subcellular location">
    <subcellularLocation>
        <location evidence="1">Cell membrane</location>
        <topology evidence="1">Multi-pass membrane protein</topology>
    </subcellularLocation>
</comment>
<organism evidence="9 10">
    <name type="scientific">Roseovarius litoreus</name>
    <dbReference type="NCBI Taxonomy" id="1155722"/>
    <lineage>
        <taxon>Bacteria</taxon>
        <taxon>Pseudomonadati</taxon>
        <taxon>Pseudomonadota</taxon>
        <taxon>Alphaproteobacteria</taxon>
        <taxon>Rhodobacterales</taxon>
        <taxon>Roseobacteraceae</taxon>
        <taxon>Roseovarius</taxon>
    </lineage>
</organism>
<dbReference type="Pfam" id="PF00953">
    <property type="entry name" value="Glycos_transf_4"/>
    <property type="match status" value="1"/>
</dbReference>
<dbReference type="AlphaFoldDB" id="A0A1M7KW02"/>
<dbReference type="GO" id="GO:0044038">
    <property type="term" value="P:cell wall macromolecule biosynthetic process"/>
    <property type="evidence" value="ECO:0007669"/>
    <property type="project" value="TreeGrafter"/>
</dbReference>
<feature type="transmembrane region" description="Helical" evidence="8">
    <location>
        <begin position="247"/>
        <end position="267"/>
    </location>
</feature>
<feature type="transmembrane region" description="Helical" evidence="8">
    <location>
        <begin position="273"/>
        <end position="295"/>
    </location>
</feature>
<reference evidence="9 10" key="1">
    <citation type="submission" date="2016-11" db="EMBL/GenBank/DDBJ databases">
        <authorList>
            <person name="Varghese N."/>
            <person name="Submissions S."/>
        </authorList>
    </citation>
    <scope>NUCLEOTIDE SEQUENCE [LARGE SCALE GENOMIC DNA]</scope>
    <source>
        <strain evidence="9 10">DSM 28249</strain>
    </source>
</reference>
<feature type="transmembrane region" description="Helical" evidence="8">
    <location>
        <begin position="188"/>
        <end position="206"/>
    </location>
</feature>
<keyword evidence="2" id="KW-1003">Cell membrane</keyword>
<comment type="cofactor">
    <cofactor evidence="7">
        <name>Mg(2+)</name>
        <dbReference type="ChEBI" id="CHEBI:18420"/>
    </cofactor>
</comment>
<dbReference type="InterPro" id="IPR000715">
    <property type="entry name" value="Glycosyl_transferase_4"/>
</dbReference>
<dbReference type="PANTHER" id="PTHR22926:SF3">
    <property type="entry name" value="UNDECAPRENYL-PHOSPHATE ALPHA-N-ACETYLGLUCOSAMINYL 1-PHOSPHATE TRANSFERASE"/>
    <property type="match status" value="1"/>
</dbReference>
<evidence type="ECO:0000256" key="2">
    <source>
        <dbReference type="ARBA" id="ARBA00022475"/>
    </source>
</evidence>
<name>A0A1M7KW02_9RHOB</name>